<dbReference type="PANTHER" id="PTHR38045">
    <property type="entry name" value="CHROMOSOME 1, WHOLE GENOME SHOTGUN SEQUENCE"/>
    <property type="match status" value="1"/>
</dbReference>
<dbReference type="InterPro" id="IPR008929">
    <property type="entry name" value="Chondroitin_lyas"/>
</dbReference>
<reference evidence="1 2" key="1">
    <citation type="submission" date="2018-08" db="EMBL/GenBank/DDBJ databases">
        <title>A genome reference for cultivated species of the human gut microbiota.</title>
        <authorList>
            <person name="Zou Y."/>
            <person name="Xue W."/>
            <person name="Luo G."/>
        </authorList>
    </citation>
    <scope>NUCLEOTIDE SEQUENCE [LARGE SCALE GENOMIC DNA]</scope>
    <source>
        <strain evidence="1 2">AF48-16</strain>
    </source>
</reference>
<evidence type="ECO:0000313" key="2">
    <source>
        <dbReference type="Proteomes" id="UP000286288"/>
    </source>
</evidence>
<dbReference type="AlphaFoldDB" id="A0A415EP81"/>
<evidence type="ECO:0008006" key="3">
    <source>
        <dbReference type="Google" id="ProtNLM"/>
    </source>
</evidence>
<evidence type="ECO:0000313" key="1">
    <source>
        <dbReference type="EMBL" id="RHK04864.1"/>
    </source>
</evidence>
<accession>A0A415EP81</accession>
<protein>
    <recommendedName>
        <fullName evidence="3">Heparinase II/III-like protein</fullName>
    </recommendedName>
</protein>
<sequence length="555" mass="63853">MNPADVKEEILQAAQAYLETGEIPYLPYQGYQEYLESGNRVAFESHYFARRRMLVVLGLAYEMERKAAIKVLLEQVIWEICNEYTWCLPAHLPIVDGQFSSQARHTVDLFAAETGQSLAELFMLVGGDLSPVITERVLYEIDQRLFLPFEEQTWEWETKENNWSAVIGGCLGMTALYVLPKKSERQLRMIKRLDTAMQSYLNSFGEDGACVEGVGYWAYGFGYFLYYAQLLAEVLQEDTYLKQPKTRKIAAFPYYTMIFPGHYIPFSDYSAIELPSGLVSYCYEHLGVAVPQLSGVSPLDFDPCYRFAHSYRNLYWHNEAITRETNASFHHYFEQAQWFMAKDVQQNLFFAAKGGSNQESHNHLDVGHFVLGTTEELFLTDLGAGEYTKEYFDENTRYHYFPAAAISHSLPIINQHTQRATAEEATVLQVNDQQFDLDLSAFYPKAAVTECQRRFVVSQQQVTIEDHFVFDEHQPKNLVVENFITNITPMVQDKTVQLMTKKARCVLRFTSDKIQIQPVTYHDHHGVQAQAYLIQAEYALEQTGKIKTTIKIKKG</sequence>
<proteinExistence type="predicted"/>
<name>A0A415EP81_ENTCA</name>
<comment type="caution">
    <text evidence="1">The sequence shown here is derived from an EMBL/GenBank/DDBJ whole genome shotgun (WGS) entry which is preliminary data.</text>
</comment>
<dbReference type="SUPFAM" id="SSF48230">
    <property type="entry name" value="Chondroitin AC/alginate lyase"/>
    <property type="match status" value="1"/>
</dbReference>
<gene>
    <name evidence="1" type="ORF">DW084_15210</name>
</gene>
<dbReference type="Proteomes" id="UP000286288">
    <property type="component" value="Unassembled WGS sequence"/>
</dbReference>
<dbReference type="Gene3D" id="1.50.10.100">
    <property type="entry name" value="Chondroitin AC/alginate lyase"/>
    <property type="match status" value="1"/>
</dbReference>
<dbReference type="EMBL" id="QRMZ01000024">
    <property type="protein sequence ID" value="RHK04864.1"/>
    <property type="molecule type" value="Genomic_DNA"/>
</dbReference>
<dbReference type="PANTHER" id="PTHR38045:SF1">
    <property type="entry name" value="HEPARINASE II_III-LIKE PROTEIN"/>
    <property type="match status" value="1"/>
</dbReference>
<organism evidence="1 2">
    <name type="scientific">Enterococcus casseliflavus</name>
    <name type="common">Enterococcus flavescens</name>
    <dbReference type="NCBI Taxonomy" id="37734"/>
    <lineage>
        <taxon>Bacteria</taxon>
        <taxon>Bacillati</taxon>
        <taxon>Bacillota</taxon>
        <taxon>Bacilli</taxon>
        <taxon>Lactobacillales</taxon>
        <taxon>Enterococcaceae</taxon>
        <taxon>Enterococcus</taxon>
    </lineage>
</organism>